<reference evidence="1" key="1">
    <citation type="journal article" date="2015" name="Nature">
        <title>Complex archaea that bridge the gap between prokaryotes and eukaryotes.</title>
        <authorList>
            <person name="Spang A."/>
            <person name="Saw J.H."/>
            <person name="Jorgensen S.L."/>
            <person name="Zaremba-Niedzwiedzka K."/>
            <person name="Martijn J."/>
            <person name="Lind A.E."/>
            <person name="van Eijk R."/>
            <person name="Schleper C."/>
            <person name="Guy L."/>
            <person name="Ettema T.J."/>
        </authorList>
    </citation>
    <scope>NUCLEOTIDE SEQUENCE</scope>
</reference>
<name>A0A0F8WBA2_9ZZZZ</name>
<dbReference type="AlphaFoldDB" id="A0A0F8WBA2"/>
<gene>
    <name evidence="1" type="ORF">LCGC14_3090430</name>
</gene>
<sequence>EKERESQGNAYIYFNNKLAKITKAIRED</sequence>
<protein>
    <submittedName>
        <fullName evidence="1">Uncharacterized protein</fullName>
    </submittedName>
</protein>
<organism evidence="1">
    <name type="scientific">marine sediment metagenome</name>
    <dbReference type="NCBI Taxonomy" id="412755"/>
    <lineage>
        <taxon>unclassified sequences</taxon>
        <taxon>metagenomes</taxon>
        <taxon>ecological metagenomes</taxon>
    </lineage>
</organism>
<dbReference type="EMBL" id="LAZR01066288">
    <property type="protein sequence ID" value="KKK53873.1"/>
    <property type="molecule type" value="Genomic_DNA"/>
</dbReference>
<proteinExistence type="predicted"/>
<feature type="non-terminal residue" evidence="1">
    <location>
        <position position="1"/>
    </location>
</feature>
<comment type="caution">
    <text evidence="1">The sequence shown here is derived from an EMBL/GenBank/DDBJ whole genome shotgun (WGS) entry which is preliminary data.</text>
</comment>
<evidence type="ECO:0000313" key="1">
    <source>
        <dbReference type="EMBL" id="KKK53873.1"/>
    </source>
</evidence>
<accession>A0A0F8WBA2</accession>